<dbReference type="AlphaFoldDB" id="A0A6G7Y9B0"/>
<feature type="domain" description="N-acetyltransferase" evidence="1">
    <location>
        <begin position="3"/>
        <end position="68"/>
    </location>
</feature>
<name>A0A6G7Y9B0_9ACTN</name>
<sequence>MFEGEEAVGWCQYGSPAELPGITHRAQVAAPGDLPDYRITCFYVDRRHRGRGVARAALAGALDLIAAAGGGVVDGYPQDRAPGVRVSSPFLHGGSRAMFEDAGFVYVRPKGTRDCIVRRTVAPA</sequence>
<dbReference type="EMBL" id="CP049865">
    <property type="protein sequence ID" value="QIK73395.1"/>
    <property type="molecule type" value="Genomic_DNA"/>
</dbReference>
<dbReference type="Pfam" id="PF00583">
    <property type="entry name" value="Acetyltransf_1"/>
    <property type="match status" value="1"/>
</dbReference>
<proteinExistence type="predicted"/>
<dbReference type="InterPro" id="IPR016181">
    <property type="entry name" value="Acyl_CoA_acyltransferase"/>
</dbReference>
<dbReference type="InterPro" id="IPR000182">
    <property type="entry name" value="GNAT_dom"/>
</dbReference>
<keyword evidence="3" id="KW-1185">Reference proteome</keyword>
<protein>
    <recommendedName>
        <fullName evidence="1">N-acetyltransferase domain-containing protein</fullName>
    </recommendedName>
</protein>
<dbReference type="GO" id="GO:0016747">
    <property type="term" value="F:acyltransferase activity, transferring groups other than amino-acyl groups"/>
    <property type="evidence" value="ECO:0007669"/>
    <property type="project" value="InterPro"/>
</dbReference>
<reference evidence="2 3" key="1">
    <citation type="submission" date="2020-03" db="EMBL/GenBank/DDBJ databases">
        <title>Propioniciclava sp. nov., isolated from Hydrophilus acuminatus.</title>
        <authorList>
            <person name="Hyun D.-W."/>
            <person name="Bae J.-W."/>
        </authorList>
    </citation>
    <scope>NUCLEOTIDE SEQUENCE [LARGE SCALE GENOMIC DNA]</scope>
    <source>
        <strain evidence="2 3">HDW11</strain>
    </source>
</reference>
<dbReference type="SUPFAM" id="SSF55729">
    <property type="entry name" value="Acyl-CoA N-acyltransferases (Nat)"/>
    <property type="match status" value="1"/>
</dbReference>
<gene>
    <name evidence="2" type="ORF">G7070_15400</name>
</gene>
<dbReference type="KEGG" id="prv:G7070_15400"/>
<evidence type="ECO:0000259" key="1">
    <source>
        <dbReference type="Pfam" id="PF00583"/>
    </source>
</evidence>
<evidence type="ECO:0000313" key="3">
    <source>
        <dbReference type="Proteomes" id="UP000501058"/>
    </source>
</evidence>
<evidence type="ECO:0000313" key="2">
    <source>
        <dbReference type="EMBL" id="QIK73395.1"/>
    </source>
</evidence>
<accession>A0A6G7Y9B0</accession>
<dbReference type="CDD" id="cd04301">
    <property type="entry name" value="NAT_SF"/>
    <property type="match status" value="1"/>
</dbReference>
<dbReference type="RefSeq" id="WP_166234464.1">
    <property type="nucleotide sequence ID" value="NZ_CP049865.1"/>
</dbReference>
<organism evidence="2 3">
    <name type="scientific">Propioniciclava coleopterorum</name>
    <dbReference type="NCBI Taxonomy" id="2714937"/>
    <lineage>
        <taxon>Bacteria</taxon>
        <taxon>Bacillati</taxon>
        <taxon>Actinomycetota</taxon>
        <taxon>Actinomycetes</taxon>
        <taxon>Propionibacteriales</taxon>
        <taxon>Propionibacteriaceae</taxon>
        <taxon>Propioniciclava</taxon>
    </lineage>
</organism>
<dbReference type="Proteomes" id="UP000501058">
    <property type="component" value="Chromosome"/>
</dbReference>
<dbReference type="Gene3D" id="3.40.630.30">
    <property type="match status" value="1"/>
</dbReference>